<evidence type="ECO:0000256" key="3">
    <source>
        <dbReference type="ARBA" id="ARBA00022857"/>
    </source>
</evidence>
<comment type="caution">
    <text evidence="9">The sequence shown here is derived from an EMBL/GenBank/DDBJ whole genome shotgun (WGS) entry which is preliminary data.</text>
</comment>
<feature type="domain" description="Glucose-6-phosphate dehydrogenase C-terminal" evidence="8">
    <location>
        <begin position="175"/>
        <end position="451"/>
    </location>
</feature>
<dbReference type="InterPro" id="IPR022675">
    <property type="entry name" value="G6P_DH_C"/>
</dbReference>
<evidence type="ECO:0000259" key="7">
    <source>
        <dbReference type="Pfam" id="PF00479"/>
    </source>
</evidence>
<proteinExistence type="predicted"/>
<evidence type="ECO:0000313" key="10">
    <source>
        <dbReference type="Proteomes" id="UP000606115"/>
    </source>
</evidence>
<dbReference type="SUPFAM" id="SSF51735">
    <property type="entry name" value="NAD(P)-binding Rossmann-fold domains"/>
    <property type="match status" value="1"/>
</dbReference>
<evidence type="ECO:0000256" key="4">
    <source>
        <dbReference type="ARBA" id="ARBA00023002"/>
    </source>
</evidence>
<dbReference type="NCBIfam" id="NF009492">
    <property type="entry name" value="PRK12853.1-3"/>
    <property type="match status" value="1"/>
</dbReference>
<dbReference type="InterPro" id="IPR036291">
    <property type="entry name" value="NAD(P)-bd_dom_sf"/>
</dbReference>
<dbReference type="RefSeq" id="WP_096255874.1">
    <property type="nucleotide sequence ID" value="NZ_BMKX01000001.1"/>
</dbReference>
<dbReference type="Proteomes" id="UP000606115">
    <property type="component" value="Unassembled WGS sequence"/>
</dbReference>
<evidence type="ECO:0000256" key="5">
    <source>
        <dbReference type="ARBA" id="ARBA00023277"/>
    </source>
</evidence>
<dbReference type="EMBL" id="BMKX01000001">
    <property type="protein sequence ID" value="GGJ49690.1"/>
    <property type="molecule type" value="Genomic_DNA"/>
</dbReference>
<keyword evidence="4" id="KW-0560">Oxidoreductase</keyword>
<feature type="region of interest" description="Disordered" evidence="6">
    <location>
        <begin position="437"/>
        <end position="456"/>
    </location>
</feature>
<dbReference type="Pfam" id="PF02781">
    <property type="entry name" value="G6PD_C"/>
    <property type="match status" value="1"/>
</dbReference>
<protein>
    <submittedName>
        <fullName evidence="9">Glucose-6-phosphate 1-dehydrogenase</fullName>
    </submittedName>
</protein>
<dbReference type="PANTHER" id="PTHR23429:SF0">
    <property type="entry name" value="GLUCOSE-6-PHOSPHATE 1-DEHYDROGENASE"/>
    <property type="match status" value="1"/>
</dbReference>
<keyword evidence="10" id="KW-1185">Reference proteome</keyword>
<keyword evidence="5" id="KW-0119">Carbohydrate metabolism</keyword>
<dbReference type="SUPFAM" id="SSF55347">
    <property type="entry name" value="Glyceraldehyde-3-phosphate dehydrogenase-like, C-terminal domain"/>
    <property type="match status" value="1"/>
</dbReference>
<evidence type="ECO:0000256" key="2">
    <source>
        <dbReference type="ARBA" id="ARBA00022526"/>
    </source>
</evidence>
<comment type="pathway">
    <text evidence="1">Carbohydrate degradation; pentose phosphate pathway; D-ribulose 5-phosphate from D-glucose 6-phosphate (oxidative stage): step 1/3.</text>
</comment>
<evidence type="ECO:0000256" key="6">
    <source>
        <dbReference type="SAM" id="MobiDB-lite"/>
    </source>
</evidence>
<accession>A0ABQ2D8E1</accession>
<dbReference type="Gene3D" id="3.40.50.720">
    <property type="entry name" value="NAD(P)-binding Rossmann-like Domain"/>
    <property type="match status" value="1"/>
</dbReference>
<dbReference type="PIRSF" id="PIRSF000110">
    <property type="entry name" value="G6PD"/>
    <property type="match status" value="1"/>
</dbReference>
<evidence type="ECO:0000256" key="1">
    <source>
        <dbReference type="ARBA" id="ARBA00004937"/>
    </source>
</evidence>
<dbReference type="InterPro" id="IPR022674">
    <property type="entry name" value="G6P_DH_NAD-bd"/>
</dbReference>
<gene>
    <name evidence="9" type="primary">zwf</name>
    <name evidence="9" type="ORF">GCM10007173_05260</name>
</gene>
<feature type="domain" description="Glucose-6-phosphate dehydrogenase NAD-binding" evidence="7">
    <location>
        <begin position="8"/>
        <end position="165"/>
    </location>
</feature>
<reference evidence="10" key="1">
    <citation type="journal article" date="2019" name="Int. J. Syst. Evol. Microbiol.">
        <title>The Global Catalogue of Microorganisms (GCM) 10K type strain sequencing project: providing services to taxonomists for standard genome sequencing and annotation.</title>
        <authorList>
            <consortium name="The Broad Institute Genomics Platform"/>
            <consortium name="The Broad Institute Genome Sequencing Center for Infectious Disease"/>
            <person name="Wu L."/>
            <person name="Ma J."/>
        </authorList>
    </citation>
    <scope>NUCLEOTIDE SEQUENCE [LARGE SCALE GENOMIC DNA]</scope>
    <source>
        <strain evidence="10">CGMCC 1.3685</strain>
    </source>
</reference>
<dbReference type="Gene3D" id="3.30.360.10">
    <property type="entry name" value="Dihydrodipicolinate Reductase, domain 2"/>
    <property type="match status" value="1"/>
</dbReference>
<dbReference type="InterPro" id="IPR001282">
    <property type="entry name" value="G6P_DH"/>
</dbReference>
<organism evidence="9 10">
    <name type="scientific">Glutamicibacter ardleyensis</name>
    <dbReference type="NCBI Taxonomy" id="225894"/>
    <lineage>
        <taxon>Bacteria</taxon>
        <taxon>Bacillati</taxon>
        <taxon>Actinomycetota</taxon>
        <taxon>Actinomycetes</taxon>
        <taxon>Micrococcales</taxon>
        <taxon>Micrococcaceae</taxon>
        <taxon>Glutamicibacter</taxon>
    </lineage>
</organism>
<dbReference type="PANTHER" id="PTHR23429">
    <property type="entry name" value="GLUCOSE-6-PHOSPHATE 1-DEHYDROGENASE G6PD"/>
    <property type="match status" value="1"/>
</dbReference>
<sequence length="456" mass="50236">MDSIKNLVILGATGDLTSRLLLPGLATLLTAQPERQVTVIGADRQADEAWEQTVAAAFGTVQASGPAVDYALKTSSFTVCDATSATDLQKLLDELASPVCLYFALPPQVTMKSLEVLNELNLPEDLVLALEKPIGHDLESARELNRLVGQLVPESQTFRVDHFLNMPSVHSFTGLRFANRMLEPLLNREHVESIEINYDETLGLEGRAGFYDSSGALRDMIQSHLLQVMALVMMEPPSRIDAVELPALTAHVLRSTRLWDEDPARCVVRGRYTAGEINGKKYPDYISEPGVDPEKNTETFAQVTLEVDSWRWTGVPVTLRSGKAIGEPCKELVIHFRRPAHEYPQFPHDGRVPGDRLRLLLKSGQLEFELNVGGPFDARGMNRVTAQTDTADPILSSYGNVLRGILDADATFSVRGDASEECWRLIEEIQRGFDDGSVPLQDYAAGSEGPRLPTES</sequence>
<dbReference type="PRINTS" id="PR00079">
    <property type="entry name" value="G6PDHDRGNASE"/>
</dbReference>
<name>A0ABQ2D8E1_9MICC</name>
<keyword evidence="2" id="KW-0313">Glucose metabolism</keyword>
<dbReference type="Pfam" id="PF00479">
    <property type="entry name" value="G6PD_N"/>
    <property type="match status" value="1"/>
</dbReference>
<dbReference type="GeneID" id="303302927"/>
<keyword evidence="3" id="KW-0521">NADP</keyword>
<evidence type="ECO:0000259" key="8">
    <source>
        <dbReference type="Pfam" id="PF02781"/>
    </source>
</evidence>
<evidence type="ECO:0000313" key="9">
    <source>
        <dbReference type="EMBL" id="GGJ49690.1"/>
    </source>
</evidence>